<evidence type="ECO:0008006" key="5">
    <source>
        <dbReference type="Google" id="ProtNLM"/>
    </source>
</evidence>
<dbReference type="GO" id="GO:0006233">
    <property type="term" value="P:dTDP biosynthetic process"/>
    <property type="evidence" value="ECO:0007669"/>
    <property type="project" value="TreeGrafter"/>
</dbReference>
<proteinExistence type="predicted"/>
<keyword evidence="2" id="KW-0067">ATP-binding</keyword>
<sequence>MIMSDTNYYENTAPIISFIGCDGSGKSTLSHDIAQILNKERKTEIFYLGLGSGELGRRIQKWPIVGKYIERVLSNKAKKTRSPTERIPGPVTAFVVFLFSCKRFLEFNKMYAAHKNGIQVVTDRYPQNELIGYCDGPGLSADRTNSPIIKWLARIERQLYQKMASVHPSIIIFLDVDVETAIERKPDHNFALLDKKISYTRSLLFNGAPIKIVDARKSYGEVKNQVMSIIKMYS</sequence>
<dbReference type="GO" id="GO:0005829">
    <property type="term" value="C:cytosol"/>
    <property type="evidence" value="ECO:0007669"/>
    <property type="project" value="TreeGrafter"/>
</dbReference>
<protein>
    <recommendedName>
        <fullName evidence="5">Thymidylate kinase</fullName>
    </recommendedName>
</protein>
<keyword evidence="1" id="KW-0547">Nucleotide-binding</keyword>
<name>A0A149UZJ0_9PROT</name>
<evidence type="ECO:0000256" key="2">
    <source>
        <dbReference type="ARBA" id="ARBA00022840"/>
    </source>
</evidence>
<gene>
    <name evidence="3" type="ORF">AD951_00965</name>
</gene>
<dbReference type="GO" id="GO:0006235">
    <property type="term" value="P:dTTP biosynthetic process"/>
    <property type="evidence" value="ECO:0007669"/>
    <property type="project" value="TreeGrafter"/>
</dbReference>
<dbReference type="PATRIC" id="fig|178901.14.peg.2601"/>
<dbReference type="SUPFAM" id="SSF52540">
    <property type="entry name" value="P-loop containing nucleoside triphosphate hydrolases"/>
    <property type="match status" value="1"/>
</dbReference>
<dbReference type="Gene3D" id="3.40.50.300">
    <property type="entry name" value="P-loop containing nucleotide triphosphate hydrolases"/>
    <property type="match status" value="1"/>
</dbReference>
<organism evidence="3 4">
    <name type="scientific">Acetobacter malorum</name>
    <dbReference type="NCBI Taxonomy" id="178901"/>
    <lineage>
        <taxon>Bacteria</taxon>
        <taxon>Pseudomonadati</taxon>
        <taxon>Pseudomonadota</taxon>
        <taxon>Alphaproteobacteria</taxon>
        <taxon>Acetobacterales</taxon>
        <taxon>Acetobacteraceae</taxon>
        <taxon>Acetobacter</taxon>
    </lineage>
</organism>
<dbReference type="Proteomes" id="UP000075377">
    <property type="component" value="Unassembled WGS sequence"/>
</dbReference>
<dbReference type="EMBL" id="LHZX01000135">
    <property type="protein sequence ID" value="KXV73329.1"/>
    <property type="molecule type" value="Genomic_DNA"/>
</dbReference>
<evidence type="ECO:0000256" key="1">
    <source>
        <dbReference type="ARBA" id="ARBA00022741"/>
    </source>
</evidence>
<evidence type="ECO:0000313" key="4">
    <source>
        <dbReference type="Proteomes" id="UP000075377"/>
    </source>
</evidence>
<evidence type="ECO:0000313" key="3">
    <source>
        <dbReference type="EMBL" id="KXV73329.1"/>
    </source>
</evidence>
<accession>A0A149UZJ0</accession>
<dbReference type="GO" id="GO:0005524">
    <property type="term" value="F:ATP binding"/>
    <property type="evidence" value="ECO:0007669"/>
    <property type="project" value="UniProtKB-KW"/>
</dbReference>
<comment type="caution">
    <text evidence="3">The sequence shown here is derived from an EMBL/GenBank/DDBJ whole genome shotgun (WGS) entry which is preliminary data.</text>
</comment>
<dbReference type="GO" id="GO:0004798">
    <property type="term" value="F:dTMP kinase activity"/>
    <property type="evidence" value="ECO:0007669"/>
    <property type="project" value="TreeGrafter"/>
</dbReference>
<dbReference type="PANTHER" id="PTHR10344:SF4">
    <property type="entry name" value="UMP-CMP KINASE 2, MITOCHONDRIAL"/>
    <property type="match status" value="1"/>
</dbReference>
<dbReference type="AlphaFoldDB" id="A0A149UZJ0"/>
<dbReference type="PANTHER" id="PTHR10344">
    <property type="entry name" value="THYMIDYLATE KINASE"/>
    <property type="match status" value="1"/>
</dbReference>
<dbReference type="InterPro" id="IPR027417">
    <property type="entry name" value="P-loop_NTPase"/>
</dbReference>
<dbReference type="CDD" id="cd01672">
    <property type="entry name" value="TMPK"/>
    <property type="match status" value="1"/>
</dbReference>
<dbReference type="GO" id="GO:0006227">
    <property type="term" value="P:dUDP biosynthetic process"/>
    <property type="evidence" value="ECO:0007669"/>
    <property type="project" value="TreeGrafter"/>
</dbReference>
<reference evidence="3 4" key="1">
    <citation type="submission" date="2015-06" db="EMBL/GenBank/DDBJ databases">
        <title>Improved classification and identification of acetic acid bacteria using matrix-assisted laser desorption/ionization time-of-flight mass spectrometry; Gluconobacter nephelii and Gluconobacter uchimurae are later heterotypic synonyms of Gluconobacter japonicus and Gluconobacter oxydans, respectively.</title>
        <authorList>
            <person name="Li L."/>
            <person name="Cleenwerck I."/>
            <person name="De Vuyst L."/>
            <person name="Vandamme P."/>
        </authorList>
    </citation>
    <scope>NUCLEOTIDE SEQUENCE [LARGE SCALE GENOMIC DNA]</scope>
    <source>
        <strain evidence="3 4">LMG 1699</strain>
    </source>
</reference>